<proteinExistence type="predicted"/>
<evidence type="ECO:0000313" key="3">
    <source>
        <dbReference type="Proteomes" id="UP000619355"/>
    </source>
</evidence>
<protein>
    <submittedName>
        <fullName evidence="2">Peptidase</fullName>
    </submittedName>
</protein>
<dbReference type="AlphaFoldDB" id="A0A919ET50"/>
<keyword evidence="3" id="KW-1185">Reference proteome</keyword>
<dbReference type="PANTHER" id="PTHR36124">
    <property type="match status" value="1"/>
</dbReference>
<dbReference type="Proteomes" id="UP000619355">
    <property type="component" value="Unassembled WGS sequence"/>
</dbReference>
<dbReference type="InterPro" id="IPR018713">
    <property type="entry name" value="MPAB/Lcp_cat_dom"/>
</dbReference>
<dbReference type="EMBL" id="BNBF01000001">
    <property type="protein sequence ID" value="GHG33361.1"/>
    <property type="molecule type" value="Genomic_DNA"/>
</dbReference>
<accession>A0A919ET50</accession>
<dbReference type="InterPro" id="IPR046366">
    <property type="entry name" value="MPAB"/>
</dbReference>
<organism evidence="2 3">
    <name type="scientific">Streptomyces capoamus</name>
    <dbReference type="NCBI Taxonomy" id="68183"/>
    <lineage>
        <taxon>Bacteria</taxon>
        <taxon>Bacillati</taxon>
        <taxon>Actinomycetota</taxon>
        <taxon>Actinomycetes</taxon>
        <taxon>Kitasatosporales</taxon>
        <taxon>Streptomycetaceae</taxon>
        <taxon>Streptomyces</taxon>
    </lineage>
</organism>
<evidence type="ECO:0000313" key="2">
    <source>
        <dbReference type="EMBL" id="GHG33361.1"/>
    </source>
</evidence>
<feature type="domain" description="ER-bound oxygenase mpaB/mpaB'/Rubber oxygenase catalytic" evidence="1">
    <location>
        <begin position="102"/>
        <end position="296"/>
    </location>
</feature>
<dbReference type="Pfam" id="PF09995">
    <property type="entry name" value="MPAB_Lcp_cat"/>
    <property type="match status" value="1"/>
</dbReference>
<reference evidence="3" key="1">
    <citation type="journal article" date="2019" name="Int. J. Syst. Evol. Microbiol.">
        <title>The Global Catalogue of Microorganisms (GCM) 10K type strain sequencing project: providing services to taxonomists for standard genome sequencing and annotation.</title>
        <authorList>
            <consortium name="The Broad Institute Genomics Platform"/>
            <consortium name="The Broad Institute Genome Sequencing Center for Infectious Disease"/>
            <person name="Wu L."/>
            <person name="Ma J."/>
        </authorList>
    </citation>
    <scope>NUCLEOTIDE SEQUENCE [LARGE SCALE GENOMIC DNA]</scope>
    <source>
        <strain evidence="3">JCM 4253</strain>
    </source>
</reference>
<name>A0A919ET50_9ACTN</name>
<sequence>MLSRRAGADVRNLPAYLRIMSNTQTILSPGGRRDSPHLLPHNVELEIGRQKGDDAVKRFERLERIRRLDPVADAEEIYRISVAYEFPWDYSRALELALYRTYAVPAIGRLLARTAELTERTQKRYDDTVLLLDTIVEHGFAAQEGRTAIRRINQMHRSYDISDDDMRYVLSTFVVMPRRWIDAYGWRRLARHEIVAGTEYYRTLGRHMGIPDIPGTYEEFETLLDTYEQAHFGWDEEARRVSDATLGLMASWYPRPLAPLLRTATLALLDEPLLRAFRYPPPGAATSALVRRAVRTRGRLVRLLPPRRASHFARQNREVKGYPDGYRVADLGTRPVPGLRGCPVRRRDSSAAGPAE</sequence>
<dbReference type="GO" id="GO:0016491">
    <property type="term" value="F:oxidoreductase activity"/>
    <property type="evidence" value="ECO:0007669"/>
    <property type="project" value="InterPro"/>
</dbReference>
<dbReference type="PANTHER" id="PTHR36124:SF1">
    <property type="entry name" value="ER-BOUND OXYGENASE MPAB_MPAB'_RUBBER OXYGENASE CATALYTIC DOMAIN-CONTAINING PROTEIN"/>
    <property type="match status" value="1"/>
</dbReference>
<gene>
    <name evidence="2" type="ORF">GCM10018980_02010</name>
</gene>
<comment type="caution">
    <text evidence="2">The sequence shown here is derived from an EMBL/GenBank/DDBJ whole genome shotgun (WGS) entry which is preliminary data.</text>
</comment>
<evidence type="ECO:0000259" key="1">
    <source>
        <dbReference type="Pfam" id="PF09995"/>
    </source>
</evidence>